<organism evidence="1 2">
    <name type="scientific">Romboutsia weinsteinii</name>
    <dbReference type="NCBI Taxonomy" id="2020949"/>
    <lineage>
        <taxon>Bacteria</taxon>
        <taxon>Bacillati</taxon>
        <taxon>Bacillota</taxon>
        <taxon>Clostridia</taxon>
        <taxon>Peptostreptococcales</taxon>
        <taxon>Peptostreptococcaceae</taxon>
        <taxon>Romboutsia</taxon>
    </lineage>
</organism>
<evidence type="ECO:0000313" key="2">
    <source>
        <dbReference type="Proteomes" id="UP000215694"/>
    </source>
</evidence>
<dbReference type="Proteomes" id="UP000215694">
    <property type="component" value="Unassembled WGS sequence"/>
</dbReference>
<comment type="caution">
    <text evidence="1">The sequence shown here is derived from an EMBL/GenBank/DDBJ whole genome shotgun (WGS) entry which is preliminary data.</text>
</comment>
<keyword evidence="2" id="KW-1185">Reference proteome</keyword>
<name>A0A371J4I0_9FIRM</name>
<protein>
    <submittedName>
        <fullName evidence="1">Uncharacterized protein</fullName>
    </submittedName>
</protein>
<dbReference type="AlphaFoldDB" id="A0A371J4I0"/>
<sequence>MNIIIPLGAITTLLRVSKPFIKRYYDKEIKISKVNYTFKSDDIDVIIEGLKYLKKEHKGLYLVDIESENGDIVKIKI</sequence>
<evidence type="ECO:0000313" key="1">
    <source>
        <dbReference type="EMBL" id="RDY27577.1"/>
    </source>
</evidence>
<proteinExistence type="predicted"/>
<reference evidence="1 2" key="1">
    <citation type="journal article" date="2017" name="Genome Announc.">
        <title>Draft Genome Sequence of Romboutsia weinsteinii sp. nov. Strain CCRI-19649(T) Isolated from Surface Water.</title>
        <authorList>
            <person name="Maheux A.F."/>
            <person name="Boudreau D.K."/>
            <person name="Berube E."/>
            <person name="Boissinot M."/>
            <person name="Cantin P."/>
            <person name="Raymond F."/>
            <person name="Corbeil J."/>
            <person name="Omar R.F."/>
            <person name="Bergeron M.G."/>
        </authorList>
    </citation>
    <scope>NUCLEOTIDE SEQUENCE [LARGE SCALE GENOMIC DNA]</scope>
    <source>
        <strain evidence="1 2">CCRI-19649</strain>
    </source>
</reference>
<dbReference type="EMBL" id="NOJY02000012">
    <property type="protein sequence ID" value="RDY27577.1"/>
    <property type="molecule type" value="Genomic_DNA"/>
</dbReference>
<gene>
    <name evidence="1" type="ORF">CHL78_008920</name>
</gene>
<accession>A0A371J4I0</accession>